<name>A0A8J3AGD1_9BACI</name>
<dbReference type="EMBL" id="BMHB01000001">
    <property type="protein sequence ID" value="GGI12345.1"/>
    <property type="molecule type" value="Genomic_DNA"/>
</dbReference>
<evidence type="ECO:0000313" key="2">
    <source>
        <dbReference type="Proteomes" id="UP000626244"/>
    </source>
</evidence>
<reference evidence="2" key="1">
    <citation type="journal article" date="2019" name="Int. J. Syst. Evol. Microbiol.">
        <title>The Global Catalogue of Microorganisms (GCM) 10K type strain sequencing project: providing services to taxonomists for standard genome sequencing and annotation.</title>
        <authorList>
            <consortium name="The Broad Institute Genomics Platform"/>
            <consortium name="The Broad Institute Genome Sequencing Center for Infectious Disease"/>
            <person name="Wu L."/>
            <person name="Ma J."/>
        </authorList>
    </citation>
    <scope>NUCLEOTIDE SEQUENCE [LARGE SCALE GENOMIC DNA]</scope>
    <source>
        <strain evidence="2">CGMCC 1.14993</strain>
    </source>
</reference>
<sequence length="46" mass="5597">MIGQYSLTLKSLYDKRVICYEKANKFANLKGKKWMRIEYKNKPQRI</sequence>
<keyword evidence="2" id="KW-1185">Reference proteome</keyword>
<organism evidence="1 2">
    <name type="scientific">Gottfriedia solisilvae</name>
    <dbReference type="NCBI Taxonomy" id="1516104"/>
    <lineage>
        <taxon>Bacteria</taxon>
        <taxon>Bacillati</taxon>
        <taxon>Bacillota</taxon>
        <taxon>Bacilli</taxon>
        <taxon>Bacillales</taxon>
        <taxon>Bacillaceae</taxon>
        <taxon>Gottfriedia</taxon>
    </lineage>
</organism>
<dbReference type="AlphaFoldDB" id="A0A8J3AGD1"/>
<gene>
    <name evidence="1" type="ORF">GCM10007380_12450</name>
</gene>
<proteinExistence type="predicted"/>
<comment type="caution">
    <text evidence="1">The sequence shown here is derived from an EMBL/GenBank/DDBJ whole genome shotgun (WGS) entry which is preliminary data.</text>
</comment>
<evidence type="ECO:0000313" key="1">
    <source>
        <dbReference type="EMBL" id="GGI12345.1"/>
    </source>
</evidence>
<accession>A0A8J3AGD1</accession>
<protein>
    <submittedName>
        <fullName evidence="1">Uncharacterized protein</fullName>
    </submittedName>
</protein>
<dbReference type="Proteomes" id="UP000626244">
    <property type="component" value="Unassembled WGS sequence"/>
</dbReference>